<evidence type="ECO:0000313" key="5">
    <source>
        <dbReference type="EMBL" id="RLY04116.1"/>
    </source>
</evidence>
<keyword evidence="3" id="KW-0472">Membrane</keyword>
<keyword evidence="3" id="KW-0812">Transmembrane</keyword>
<comment type="caution">
    <text evidence="5">The sequence shown here is derived from an EMBL/GenBank/DDBJ whole genome shotgun (WGS) entry which is preliminary data.</text>
</comment>
<keyword evidence="3" id="KW-1133">Transmembrane helix</keyword>
<feature type="transmembrane region" description="Helical" evidence="3">
    <location>
        <begin position="6"/>
        <end position="27"/>
    </location>
</feature>
<comment type="catalytic activity">
    <reaction evidence="3">
        <text>Cleavage of hydrophobic, N-terminal signal or leader sequences from secreted and periplasmic proteins.</text>
        <dbReference type="EC" id="3.4.21.89"/>
    </reaction>
</comment>
<gene>
    <name evidence="5" type="primary">lepB</name>
    <name evidence="5" type="ORF">EAF07_03330</name>
</gene>
<name>A0A3L9DRM3_9STRE</name>
<dbReference type="InterPro" id="IPR000223">
    <property type="entry name" value="Pept_S26A_signal_pept_1"/>
</dbReference>
<dbReference type="GO" id="GO:0009003">
    <property type="term" value="F:signal peptidase activity"/>
    <property type="evidence" value="ECO:0007669"/>
    <property type="project" value="UniProtKB-EC"/>
</dbReference>
<keyword evidence="3" id="KW-0645">Protease</keyword>
<dbReference type="Pfam" id="PF10502">
    <property type="entry name" value="Peptidase_S26"/>
    <property type="match status" value="1"/>
</dbReference>
<proteinExistence type="inferred from homology"/>
<reference evidence="5 6" key="1">
    <citation type="submission" date="2018-10" db="EMBL/GenBank/DDBJ databases">
        <title>Streptococcus hillyeri sp. nov., isolated from equine tracheal sample.</title>
        <authorList>
            <person name="Macfadyen A.C."/>
            <person name="Waller A."/>
            <person name="Paterson G.K."/>
        </authorList>
    </citation>
    <scope>NUCLEOTIDE SEQUENCE [LARGE SCALE GENOMIC DNA]</scope>
    <source>
        <strain evidence="5 6">28462</strain>
    </source>
</reference>
<dbReference type="EMBL" id="RCVM01000004">
    <property type="protein sequence ID" value="RLY04116.1"/>
    <property type="molecule type" value="Genomic_DNA"/>
</dbReference>
<dbReference type="PRINTS" id="PR00727">
    <property type="entry name" value="LEADERPTASE"/>
</dbReference>
<dbReference type="PANTHER" id="PTHR43390">
    <property type="entry name" value="SIGNAL PEPTIDASE I"/>
    <property type="match status" value="1"/>
</dbReference>
<feature type="domain" description="Peptidase S26" evidence="4">
    <location>
        <begin position="8"/>
        <end position="172"/>
    </location>
</feature>
<evidence type="ECO:0000256" key="1">
    <source>
        <dbReference type="ARBA" id="ARBA00004401"/>
    </source>
</evidence>
<evidence type="ECO:0000313" key="6">
    <source>
        <dbReference type="Proteomes" id="UP000279194"/>
    </source>
</evidence>
<protein>
    <recommendedName>
        <fullName evidence="3">Signal peptidase I</fullName>
        <ecNumber evidence="3">3.4.21.89</ecNumber>
    </recommendedName>
</protein>
<evidence type="ECO:0000256" key="3">
    <source>
        <dbReference type="RuleBase" id="RU362042"/>
    </source>
</evidence>
<evidence type="ECO:0000259" key="4">
    <source>
        <dbReference type="Pfam" id="PF10502"/>
    </source>
</evidence>
<dbReference type="PANTHER" id="PTHR43390:SF1">
    <property type="entry name" value="CHLOROPLAST PROCESSING PEPTIDASE"/>
    <property type="match status" value="1"/>
</dbReference>
<sequence length="185" mass="21339">MVKRDLITMIFLTMIAFLLAVGLRIFVFEPYTVTKEQANSYLKSDDYVVASQLSTPEYKDFVLYEVDGKEYMGRVVAKEGDVPVYMDDIFYLNNQVESQSYLDDLRKSHFDLHPVDTPFTADFTLESLTNGAEEKVPKNQYLILNDDRQNTQDSRTFGLIKKSQLRGVVSFKLLPLEDFGFVEVE</sequence>
<dbReference type="GO" id="GO:0005886">
    <property type="term" value="C:plasma membrane"/>
    <property type="evidence" value="ECO:0007669"/>
    <property type="project" value="UniProtKB-SubCell"/>
</dbReference>
<dbReference type="InterPro" id="IPR019533">
    <property type="entry name" value="Peptidase_S26"/>
</dbReference>
<accession>A0A3L9DRM3</accession>
<dbReference type="AlphaFoldDB" id="A0A3L9DRM3"/>
<dbReference type="Gene3D" id="2.10.109.10">
    <property type="entry name" value="Umud Fragment, subunit A"/>
    <property type="match status" value="1"/>
</dbReference>
<dbReference type="GO" id="GO:0004252">
    <property type="term" value="F:serine-type endopeptidase activity"/>
    <property type="evidence" value="ECO:0007669"/>
    <property type="project" value="InterPro"/>
</dbReference>
<dbReference type="GO" id="GO:0006465">
    <property type="term" value="P:signal peptide processing"/>
    <property type="evidence" value="ECO:0007669"/>
    <property type="project" value="InterPro"/>
</dbReference>
<dbReference type="RefSeq" id="WP_121834873.1">
    <property type="nucleotide sequence ID" value="NZ_CP163513.1"/>
</dbReference>
<organism evidence="5 6">
    <name type="scientific">Streptococcus hillyeri</name>
    <dbReference type="NCBI Taxonomy" id="2282420"/>
    <lineage>
        <taxon>Bacteria</taxon>
        <taxon>Bacillati</taxon>
        <taxon>Bacillota</taxon>
        <taxon>Bacilli</taxon>
        <taxon>Lactobacillales</taxon>
        <taxon>Streptococcaceae</taxon>
        <taxon>Streptococcus</taxon>
    </lineage>
</organism>
<dbReference type="OrthoDB" id="9802919at2"/>
<dbReference type="Proteomes" id="UP000279194">
    <property type="component" value="Unassembled WGS sequence"/>
</dbReference>
<comment type="subcellular location">
    <subcellularLocation>
        <location evidence="1">Cell membrane</location>
        <topology evidence="1">Single-pass type II membrane protein</topology>
    </subcellularLocation>
    <subcellularLocation>
        <location evidence="3">Membrane</location>
        <topology evidence="3">Single-pass type II membrane protein</topology>
    </subcellularLocation>
</comment>
<dbReference type="NCBIfam" id="TIGR02227">
    <property type="entry name" value="sigpep_I_bact"/>
    <property type="match status" value="1"/>
</dbReference>
<evidence type="ECO:0000256" key="2">
    <source>
        <dbReference type="ARBA" id="ARBA00009370"/>
    </source>
</evidence>
<comment type="similarity">
    <text evidence="2 3">Belongs to the peptidase S26 family.</text>
</comment>
<dbReference type="InterPro" id="IPR036286">
    <property type="entry name" value="LexA/Signal_pep-like_sf"/>
</dbReference>
<dbReference type="EC" id="3.4.21.89" evidence="3"/>
<keyword evidence="6" id="KW-1185">Reference proteome</keyword>
<keyword evidence="3 5" id="KW-0378">Hydrolase</keyword>
<dbReference type="SUPFAM" id="SSF51306">
    <property type="entry name" value="LexA/Signal peptidase"/>
    <property type="match status" value="1"/>
</dbReference>